<dbReference type="RefSeq" id="WP_206253137.1">
    <property type="nucleotide sequence ID" value="NZ_CP071060.1"/>
</dbReference>
<dbReference type="Pfam" id="PF09997">
    <property type="entry name" value="DUF2238"/>
    <property type="match status" value="1"/>
</dbReference>
<keyword evidence="3" id="KW-1185">Reference proteome</keyword>
<evidence type="ECO:0000313" key="2">
    <source>
        <dbReference type="EMBL" id="QSI75521.1"/>
    </source>
</evidence>
<dbReference type="EMBL" id="CP071060">
    <property type="protein sequence ID" value="QSI75521.1"/>
    <property type="molecule type" value="Genomic_DNA"/>
</dbReference>
<feature type="transmembrane region" description="Helical" evidence="1">
    <location>
        <begin position="133"/>
        <end position="151"/>
    </location>
</feature>
<name>A0ABX7M268_9RHOO</name>
<accession>A0ABX7M268</accession>
<feature type="transmembrane region" description="Helical" evidence="1">
    <location>
        <begin position="29"/>
        <end position="47"/>
    </location>
</feature>
<reference evidence="2 3" key="1">
    <citation type="submission" date="2021-02" db="EMBL/GenBank/DDBJ databases">
        <title>Niveibacterium changnyeongensis HC41.</title>
        <authorList>
            <person name="Kang M."/>
        </authorList>
    </citation>
    <scope>NUCLEOTIDE SEQUENCE [LARGE SCALE GENOMIC DNA]</scope>
    <source>
        <strain evidence="2 3">HC41</strain>
    </source>
</reference>
<evidence type="ECO:0000313" key="3">
    <source>
        <dbReference type="Proteomes" id="UP000663570"/>
    </source>
</evidence>
<dbReference type="InterPro" id="IPR014509">
    <property type="entry name" value="YjdF-like"/>
</dbReference>
<keyword evidence="1" id="KW-0812">Transmembrane</keyword>
<gene>
    <name evidence="2" type="ORF">JY500_13560</name>
</gene>
<feature type="transmembrane region" description="Helical" evidence="1">
    <location>
        <begin position="108"/>
        <end position="126"/>
    </location>
</feature>
<dbReference type="Proteomes" id="UP000663570">
    <property type="component" value="Chromosome"/>
</dbReference>
<keyword evidence="1" id="KW-0472">Membrane</keyword>
<organism evidence="2 3">
    <name type="scientific">Niveibacterium microcysteis</name>
    <dbReference type="NCBI Taxonomy" id="2811415"/>
    <lineage>
        <taxon>Bacteria</taxon>
        <taxon>Pseudomonadati</taxon>
        <taxon>Pseudomonadota</taxon>
        <taxon>Betaproteobacteria</taxon>
        <taxon>Rhodocyclales</taxon>
        <taxon>Rhodocyclaceae</taxon>
        <taxon>Niveibacterium</taxon>
    </lineage>
</organism>
<protein>
    <submittedName>
        <fullName evidence="2">DUF2238 domain-containing protein</fullName>
    </submittedName>
</protein>
<feature type="transmembrane region" description="Helical" evidence="1">
    <location>
        <begin position="59"/>
        <end position="77"/>
    </location>
</feature>
<sequence length="214" mass="24019">MPLIPPKSVSTALTLAVFCATWIHPIWPAEQLLHCSLTIAGVALLWRHVKLHGASDRDYLLIMLFVAVHSVAARWLYSNVPYDRWLTAAFGFSLEHALGWKRNNFDRLVHFLYGFCLTPAVMSFAVQRWATNARVSFVIAVSAIMVTSLWYEWFEWLVAATLSAQDAESYNGQQGDMWDAHKDMLAATLGSLAWSIQIRPSRRSGVVSPPSGAR</sequence>
<evidence type="ECO:0000256" key="1">
    <source>
        <dbReference type="SAM" id="Phobius"/>
    </source>
</evidence>
<proteinExistence type="predicted"/>
<keyword evidence="1" id="KW-1133">Transmembrane helix</keyword>